<accession>A0ABT1WB95</accession>
<evidence type="ECO:0000313" key="3">
    <source>
        <dbReference type="EMBL" id="MCQ8280168.1"/>
    </source>
</evidence>
<gene>
    <name evidence="3" type="ORF">NFI95_17160</name>
</gene>
<dbReference type="RefSeq" id="WP_422865654.1">
    <property type="nucleotide sequence ID" value="NZ_JAMSKV010000029.1"/>
</dbReference>
<evidence type="ECO:0000313" key="4">
    <source>
        <dbReference type="Proteomes" id="UP001524587"/>
    </source>
</evidence>
<dbReference type="GO" id="GO:0008237">
    <property type="term" value="F:metallopeptidase activity"/>
    <property type="evidence" value="ECO:0007669"/>
    <property type="project" value="UniProtKB-KW"/>
</dbReference>
<feature type="transmembrane region" description="Helical" evidence="1">
    <location>
        <begin position="66"/>
        <end position="92"/>
    </location>
</feature>
<evidence type="ECO:0000256" key="1">
    <source>
        <dbReference type="SAM" id="Phobius"/>
    </source>
</evidence>
<keyword evidence="1" id="KW-0472">Membrane</keyword>
<comment type="caution">
    <text evidence="3">The sequence shown here is derived from an EMBL/GenBank/DDBJ whole genome shotgun (WGS) entry which is preliminary data.</text>
</comment>
<evidence type="ECO:0000259" key="2">
    <source>
        <dbReference type="Pfam" id="PF02517"/>
    </source>
</evidence>
<keyword evidence="3" id="KW-0378">Hydrolase</keyword>
<dbReference type="Pfam" id="PF02517">
    <property type="entry name" value="Rce1-like"/>
    <property type="match status" value="1"/>
</dbReference>
<reference evidence="3 4" key="1">
    <citation type="submission" date="2022-06" db="EMBL/GenBank/DDBJ databases">
        <title>Endosaccharibacter gen. nov., sp. nov., endophytic bacteria isolated from sugarcane.</title>
        <authorList>
            <person name="Pitiwittayakul N."/>
            <person name="Yukphan P."/>
            <person name="Charoenyingcharoen P."/>
            <person name="Tanasupawat S."/>
        </authorList>
    </citation>
    <scope>NUCLEOTIDE SEQUENCE [LARGE SCALE GENOMIC DNA]</scope>
    <source>
        <strain evidence="3 4">KSS8</strain>
    </source>
</reference>
<keyword evidence="1" id="KW-0812">Transmembrane</keyword>
<feature type="transmembrane region" description="Helical" evidence="1">
    <location>
        <begin position="32"/>
        <end position="54"/>
    </location>
</feature>
<sequence length="99" mass="9936">MFVHAIASGLVQQDPAAIVATALQPINLGRLIVFRLLVCAFGVPAGMAVSALLFGAAHLHNPGAKVMLAGAIAIKAGLLFSGLAIATGRIWISVGAHAG</sequence>
<keyword evidence="3" id="KW-0482">Metalloprotease</keyword>
<dbReference type="Proteomes" id="UP001524587">
    <property type="component" value="Unassembled WGS sequence"/>
</dbReference>
<protein>
    <submittedName>
        <fullName evidence="3">CPBP family intramembrane metalloprotease</fullName>
    </submittedName>
</protein>
<keyword evidence="4" id="KW-1185">Reference proteome</keyword>
<keyword evidence="1" id="KW-1133">Transmembrane helix</keyword>
<name>A0ABT1WB95_9PROT</name>
<organism evidence="3 4">
    <name type="scientific">Endosaccharibacter trunci</name>
    <dbReference type="NCBI Taxonomy" id="2812733"/>
    <lineage>
        <taxon>Bacteria</taxon>
        <taxon>Pseudomonadati</taxon>
        <taxon>Pseudomonadota</taxon>
        <taxon>Alphaproteobacteria</taxon>
        <taxon>Acetobacterales</taxon>
        <taxon>Acetobacteraceae</taxon>
        <taxon>Endosaccharibacter</taxon>
    </lineage>
</organism>
<proteinExistence type="predicted"/>
<dbReference type="InterPro" id="IPR003675">
    <property type="entry name" value="Rce1/LyrA-like_dom"/>
</dbReference>
<dbReference type="EMBL" id="JAMSKV010000029">
    <property type="protein sequence ID" value="MCQ8280168.1"/>
    <property type="molecule type" value="Genomic_DNA"/>
</dbReference>
<keyword evidence="3" id="KW-0645">Protease</keyword>
<feature type="domain" description="CAAX prenyl protease 2/Lysostaphin resistance protein A-like" evidence="2">
    <location>
        <begin position="30"/>
        <end position="98"/>
    </location>
</feature>